<dbReference type="RefSeq" id="WP_089452208.1">
    <property type="nucleotide sequence ID" value="NZ_NKFA01000008.1"/>
</dbReference>
<dbReference type="EMBL" id="NKFA01000008">
    <property type="protein sequence ID" value="OXI42183.1"/>
    <property type="molecule type" value="Genomic_DNA"/>
</dbReference>
<evidence type="ECO:0000313" key="2">
    <source>
        <dbReference type="EMBL" id="OXI42183.1"/>
    </source>
</evidence>
<comment type="caution">
    <text evidence="2">The sequence shown here is derived from an EMBL/GenBank/DDBJ whole genome shotgun (WGS) entry which is preliminary data.</text>
</comment>
<feature type="region of interest" description="Disordered" evidence="1">
    <location>
        <begin position="188"/>
        <end position="217"/>
    </location>
</feature>
<dbReference type="OrthoDB" id="6613765at2"/>
<sequence length="243" mass="26102">MLKQTEIIEQLKAGAASPIPYDNSLYYLARLTGTGDVWRSKQGEMFRPPDYYMTPEFLDRCAGVPVIMNHPTDSATINPADVQIVGTVIYAFPNPADPTEILCVLRIIDGYIQQDLLTKILSTSPSIIVAGSTVSDGVIVEGAPIAAPDHLAICELGVWDHQGPPSGIEQTIIPATDAESITAELEENAQSGGEIDPDEHKHVDSSGIPQFNEHEPSSTGQAIDWLEAITSTAPKVLDLSAIN</sequence>
<dbReference type="AlphaFoldDB" id="A0A228IID6"/>
<evidence type="ECO:0000313" key="3">
    <source>
        <dbReference type="Proteomes" id="UP000214600"/>
    </source>
</evidence>
<name>A0A228IID6_9BURK</name>
<gene>
    <name evidence="2" type="ORF">CFB84_23400</name>
</gene>
<reference evidence="3" key="1">
    <citation type="submission" date="2017-06" db="EMBL/GenBank/DDBJ databases">
        <authorList>
            <person name="LiPuma J."/>
            <person name="Spilker T."/>
        </authorList>
    </citation>
    <scope>NUCLEOTIDE SEQUENCE [LARGE SCALE GENOMIC DNA]</scope>
    <source>
        <strain evidence="3">AU17325</strain>
    </source>
</reference>
<accession>A0A228IID6</accession>
<evidence type="ECO:0000256" key="1">
    <source>
        <dbReference type="SAM" id="MobiDB-lite"/>
    </source>
</evidence>
<dbReference type="Proteomes" id="UP000214600">
    <property type="component" value="Unassembled WGS sequence"/>
</dbReference>
<organism evidence="2 3">
    <name type="scientific">Burkholderia aenigmatica</name>
    <dbReference type="NCBI Taxonomy" id="2015348"/>
    <lineage>
        <taxon>Bacteria</taxon>
        <taxon>Pseudomonadati</taxon>
        <taxon>Pseudomonadota</taxon>
        <taxon>Betaproteobacteria</taxon>
        <taxon>Burkholderiales</taxon>
        <taxon>Burkholderiaceae</taxon>
        <taxon>Burkholderia</taxon>
        <taxon>Burkholderia cepacia complex</taxon>
    </lineage>
</organism>
<reference evidence="2 3" key="2">
    <citation type="submission" date="2017-08" db="EMBL/GenBank/DDBJ databases">
        <title>WGS of novel Burkholderia cepaca complex species.</title>
        <authorList>
            <person name="Lipuma J."/>
            <person name="Spilker T."/>
        </authorList>
    </citation>
    <scope>NUCLEOTIDE SEQUENCE [LARGE SCALE GENOMIC DNA]</scope>
    <source>
        <strain evidence="2 3">AU17325</strain>
    </source>
</reference>
<proteinExistence type="predicted"/>
<protein>
    <submittedName>
        <fullName evidence="2">Uncharacterized protein</fullName>
    </submittedName>
</protein>